<dbReference type="SMART" id="SM00388">
    <property type="entry name" value="HisKA"/>
    <property type="match status" value="1"/>
</dbReference>
<dbReference type="Pfam" id="PF02518">
    <property type="entry name" value="HATPase_c"/>
    <property type="match status" value="1"/>
</dbReference>
<dbReference type="Pfam" id="PF00512">
    <property type="entry name" value="HisKA"/>
    <property type="match status" value="1"/>
</dbReference>
<dbReference type="Gene3D" id="1.10.287.130">
    <property type="match status" value="1"/>
</dbReference>
<dbReference type="InterPro" id="IPR005467">
    <property type="entry name" value="His_kinase_dom"/>
</dbReference>
<dbReference type="SUPFAM" id="SSF47384">
    <property type="entry name" value="Homodimeric domain of signal transducing histidine kinase"/>
    <property type="match status" value="1"/>
</dbReference>
<dbReference type="EC" id="2.7.13.3" evidence="2"/>
<keyword evidence="6" id="KW-0418">Kinase</keyword>
<dbReference type="Gene3D" id="3.30.565.10">
    <property type="entry name" value="Histidine kinase-like ATPase, C-terminal domain"/>
    <property type="match status" value="1"/>
</dbReference>
<dbReference type="SMART" id="SM00387">
    <property type="entry name" value="HATPase_c"/>
    <property type="match status" value="1"/>
</dbReference>
<dbReference type="PANTHER" id="PTHR43065:SF42">
    <property type="entry name" value="TWO-COMPONENT SENSOR PPRA"/>
    <property type="match status" value="1"/>
</dbReference>
<sequence>MGGSFTVLEGRKERAEAIRNRLLKAEAELSEREMRHHNALLEETVRQRTCELELANARLQESLKQLQATQAQLLFADRLATIGQLAAGLGHEINNPLAFIVGNLDYVQQQLIRTGGVPTPEEKQEMIEAIADARDGAERVSLIVRDLKVLSHPNDMERGPVDVVASLRSAVKVAAYELRDRASLVEELVAVPPVNGHKARLCQVFLNLLINAAHALPPGQAVRNEIRLSTRMDGPHHVAVEVSDTGCGIPPENLERIFNPFFTTKPVGVGTGLGLSVCHGIITALGGKISVRSEVGQGTTFTVSLPVYEASAEQDSSAQEELTSRAA</sequence>
<feature type="coiled-coil region" evidence="4">
    <location>
        <begin position="8"/>
        <end position="72"/>
    </location>
</feature>
<gene>
    <name evidence="6" type="ORF">AA314_02493</name>
</gene>
<dbReference type="EMBL" id="CP011509">
    <property type="protein sequence ID" value="AKJ00867.1"/>
    <property type="molecule type" value="Genomic_DNA"/>
</dbReference>
<name>A0AAC8TCL1_9BACT</name>
<dbReference type="AlphaFoldDB" id="A0AAC8TCL1"/>
<dbReference type="GO" id="GO:0000155">
    <property type="term" value="F:phosphorelay sensor kinase activity"/>
    <property type="evidence" value="ECO:0007669"/>
    <property type="project" value="InterPro"/>
</dbReference>
<dbReference type="CDD" id="cd00082">
    <property type="entry name" value="HisKA"/>
    <property type="match status" value="1"/>
</dbReference>
<protein>
    <recommendedName>
        <fullName evidence="2">histidine kinase</fullName>
        <ecNumber evidence="2">2.7.13.3</ecNumber>
    </recommendedName>
</protein>
<reference evidence="6 7" key="1">
    <citation type="submission" date="2015-05" db="EMBL/GenBank/DDBJ databases">
        <title>Genome assembly of Archangium gephyra DSM 2261.</title>
        <authorList>
            <person name="Sharma G."/>
            <person name="Subramanian S."/>
        </authorList>
    </citation>
    <scope>NUCLEOTIDE SEQUENCE [LARGE SCALE GENOMIC DNA]</scope>
    <source>
        <strain evidence="6 7">DSM 2261</strain>
    </source>
</reference>
<evidence type="ECO:0000256" key="4">
    <source>
        <dbReference type="SAM" id="Coils"/>
    </source>
</evidence>
<dbReference type="InterPro" id="IPR003661">
    <property type="entry name" value="HisK_dim/P_dom"/>
</dbReference>
<evidence type="ECO:0000313" key="7">
    <source>
        <dbReference type="Proteomes" id="UP000035579"/>
    </source>
</evidence>
<comment type="catalytic activity">
    <reaction evidence="1">
        <text>ATP + protein L-histidine = ADP + protein N-phospho-L-histidine.</text>
        <dbReference type="EC" id="2.7.13.3"/>
    </reaction>
</comment>
<dbReference type="InterPro" id="IPR003594">
    <property type="entry name" value="HATPase_dom"/>
</dbReference>
<evidence type="ECO:0000256" key="1">
    <source>
        <dbReference type="ARBA" id="ARBA00000085"/>
    </source>
</evidence>
<dbReference type="InterPro" id="IPR036097">
    <property type="entry name" value="HisK_dim/P_sf"/>
</dbReference>
<keyword evidence="4" id="KW-0175">Coiled coil</keyword>
<keyword evidence="6" id="KW-0808">Transferase</keyword>
<feature type="domain" description="Histidine kinase" evidence="5">
    <location>
        <begin position="88"/>
        <end position="309"/>
    </location>
</feature>
<evidence type="ECO:0000256" key="2">
    <source>
        <dbReference type="ARBA" id="ARBA00012438"/>
    </source>
</evidence>
<accession>A0AAC8TCL1</accession>
<proteinExistence type="predicted"/>
<evidence type="ECO:0000313" key="6">
    <source>
        <dbReference type="EMBL" id="AKJ00867.1"/>
    </source>
</evidence>
<dbReference type="Proteomes" id="UP000035579">
    <property type="component" value="Chromosome"/>
</dbReference>
<dbReference type="PANTHER" id="PTHR43065">
    <property type="entry name" value="SENSOR HISTIDINE KINASE"/>
    <property type="match status" value="1"/>
</dbReference>
<dbReference type="PRINTS" id="PR00344">
    <property type="entry name" value="BCTRLSENSOR"/>
</dbReference>
<dbReference type="KEGG" id="age:AA314_02493"/>
<dbReference type="SUPFAM" id="SSF55874">
    <property type="entry name" value="ATPase domain of HSP90 chaperone/DNA topoisomerase II/histidine kinase"/>
    <property type="match status" value="1"/>
</dbReference>
<dbReference type="InterPro" id="IPR036890">
    <property type="entry name" value="HATPase_C_sf"/>
</dbReference>
<dbReference type="PROSITE" id="PS50109">
    <property type="entry name" value="HIS_KIN"/>
    <property type="match status" value="1"/>
</dbReference>
<evidence type="ECO:0000256" key="3">
    <source>
        <dbReference type="ARBA" id="ARBA00022553"/>
    </source>
</evidence>
<evidence type="ECO:0000259" key="5">
    <source>
        <dbReference type="PROSITE" id="PS50109"/>
    </source>
</evidence>
<organism evidence="6 7">
    <name type="scientific">Archangium gephyra</name>
    <dbReference type="NCBI Taxonomy" id="48"/>
    <lineage>
        <taxon>Bacteria</taxon>
        <taxon>Pseudomonadati</taxon>
        <taxon>Myxococcota</taxon>
        <taxon>Myxococcia</taxon>
        <taxon>Myxococcales</taxon>
        <taxon>Cystobacterineae</taxon>
        <taxon>Archangiaceae</taxon>
        <taxon>Archangium</taxon>
    </lineage>
</organism>
<keyword evidence="3" id="KW-0597">Phosphoprotein</keyword>
<dbReference type="InterPro" id="IPR004358">
    <property type="entry name" value="Sig_transdc_His_kin-like_C"/>
</dbReference>